<dbReference type="EMBL" id="CAADRM010000158">
    <property type="protein sequence ID" value="VFU18796.1"/>
    <property type="molecule type" value="Genomic_DNA"/>
</dbReference>
<proteinExistence type="predicted"/>
<dbReference type="InterPro" id="IPR021243">
    <property type="entry name" value="DUF2804"/>
</dbReference>
<accession>A0A485M754</accession>
<dbReference type="AlphaFoldDB" id="A0A485M754"/>
<dbReference type="PANTHER" id="PTHR35868">
    <property type="entry name" value="DUF2804 DOMAIN-CONTAINING PROTEIN-RELATED"/>
    <property type="match status" value="1"/>
</dbReference>
<gene>
    <name evidence="1" type="ORF">SCFA_90015</name>
</gene>
<dbReference type="PANTHER" id="PTHR35868:SF4">
    <property type="entry name" value="DUF2804 DOMAIN-CONTAINING PROTEIN"/>
    <property type="match status" value="1"/>
</dbReference>
<evidence type="ECO:0008006" key="2">
    <source>
        <dbReference type="Google" id="ProtNLM"/>
    </source>
</evidence>
<organism evidence="1">
    <name type="scientific">anaerobic digester metagenome</name>
    <dbReference type="NCBI Taxonomy" id="1263854"/>
    <lineage>
        <taxon>unclassified sequences</taxon>
        <taxon>metagenomes</taxon>
        <taxon>ecological metagenomes</taxon>
    </lineage>
</organism>
<reference evidence="1" key="1">
    <citation type="submission" date="2019-03" db="EMBL/GenBank/DDBJ databases">
        <authorList>
            <person name="Hao L."/>
        </authorList>
    </citation>
    <scope>NUCLEOTIDE SEQUENCE</scope>
</reference>
<name>A0A485M754_9ZZZZ</name>
<dbReference type="Pfam" id="PF10974">
    <property type="entry name" value="DUF2804"/>
    <property type="match status" value="1"/>
</dbReference>
<protein>
    <recommendedName>
        <fullName evidence="2">DUF2804 domain-containing protein</fullName>
    </recommendedName>
</protein>
<sequence>MDTLVNGRGLVRWGIYNEPVHRINYLDYRLETPMGFRLPNLLKRLFINRFHFIGIIGPELMAGAAVVDLAYLSNAFFYLYDRQTGVITESKAMGHPFAGTSIEPSPEKPRSLFNTGGLIIEMQRDSLKALGRDVSIDVSIDPNATSPLRICTRAGYRGWVYTQKTSPLKVRGTITRGDTQYDLSSPAYWALSDWTCGFMRRQTCWNWASTASSLDDGRSLGLNLSCGVNETSFTENAFWVDGIMTKVDMVDFDFDRDNLSDPWHIRSNDRKVDLVFYPEARREEKINAFLLASRFTQLLGSFEGTLLTDEGEVIFIQSCPGFAEDHYAKW</sequence>
<evidence type="ECO:0000313" key="1">
    <source>
        <dbReference type="EMBL" id="VFU18796.1"/>
    </source>
</evidence>